<dbReference type="NCBIfam" id="TIGR00132">
    <property type="entry name" value="gatA"/>
    <property type="match status" value="1"/>
</dbReference>
<dbReference type="InterPro" id="IPR000120">
    <property type="entry name" value="Amidase"/>
</dbReference>
<dbReference type="SUPFAM" id="SSF75304">
    <property type="entry name" value="Amidase signature (AS) enzymes"/>
    <property type="match status" value="1"/>
</dbReference>
<dbReference type="OMA" id="QPASYCG"/>
<dbReference type="EC" id="6.3.5.7" evidence="7"/>
<keyword evidence="3 7" id="KW-0547">Nucleotide-binding</keyword>
<dbReference type="KEGG" id="erc:Ecym_4768"/>
<dbReference type="eggNOG" id="KOG1211">
    <property type="taxonomic scope" value="Eukaryota"/>
</dbReference>
<evidence type="ECO:0000256" key="4">
    <source>
        <dbReference type="ARBA" id="ARBA00022840"/>
    </source>
</evidence>
<dbReference type="GO" id="GO:0070681">
    <property type="term" value="P:glutaminyl-tRNAGln biosynthesis via transamidation"/>
    <property type="evidence" value="ECO:0007669"/>
    <property type="project" value="UniProtKB-UniRule"/>
</dbReference>
<dbReference type="HOGENOM" id="CLU_009600_7_6_1"/>
<keyword evidence="10" id="KW-1185">Reference proteome</keyword>
<dbReference type="InterPro" id="IPR036928">
    <property type="entry name" value="AS_sf"/>
</dbReference>
<dbReference type="STRING" id="931890.G8JSQ8"/>
<dbReference type="GO" id="GO:0005524">
    <property type="term" value="F:ATP binding"/>
    <property type="evidence" value="ECO:0007669"/>
    <property type="project" value="UniProtKB-KW"/>
</dbReference>
<dbReference type="RefSeq" id="XP_003646597.1">
    <property type="nucleotide sequence ID" value="XM_003646549.1"/>
</dbReference>
<proteinExistence type="inferred from homology"/>
<reference evidence="10" key="1">
    <citation type="journal article" date="2012" name="G3 (Bethesda)">
        <title>Pichia sorbitophila, an interspecies yeast hybrid reveals early steps of genome resolution following polyploidization.</title>
        <authorList>
            <person name="Leh Louis V."/>
            <person name="Despons L."/>
            <person name="Friedrich A."/>
            <person name="Martin T."/>
            <person name="Durrens P."/>
            <person name="Casaregola S."/>
            <person name="Neuveglise C."/>
            <person name="Fairhead C."/>
            <person name="Marck C."/>
            <person name="Cruz J.A."/>
            <person name="Straub M.L."/>
            <person name="Kugler V."/>
            <person name="Sacerdot C."/>
            <person name="Uzunov Z."/>
            <person name="Thierry A."/>
            <person name="Weiss S."/>
            <person name="Bleykasten C."/>
            <person name="De Montigny J."/>
            <person name="Jacques N."/>
            <person name="Jung P."/>
            <person name="Lemaire M."/>
            <person name="Mallet S."/>
            <person name="Morel G."/>
            <person name="Richard G.F."/>
            <person name="Sarkar A."/>
            <person name="Savel G."/>
            <person name="Schacherer J."/>
            <person name="Seret M.L."/>
            <person name="Talla E."/>
            <person name="Samson G."/>
            <person name="Jubin C."/>
            <person name="Poulain J."/>
            <person name="Vacherie B."/>
            <person name="Barbe V."/>
            <person name="Pelletier E."/>
            <person name="Sherman D.J."/>
            <person name="Westhof E."/>
            <person name="Weissenbach J."/>
            <person name="Baret P.V."/>
            <person name="Wincker P."/>
            <person name="Gaillardin C."/>
            <person name="Dujon B."/>
            <person name="Souciet J.L."/>
        </authorList>
    </citation>
    <scope>NUCLEOTIDE SEQUENCE [LARGE SCALE GENOMIC DNA]</scope>
    <source>
        <strain evidence="10">CBS 270.75 / DBVPG 7215 / KCTC 17166 / NRRL Y-17582</strain>
    </source>
</reference>
<feature type="domain" description="Amidase" evidence="8">
    <location>
        <begin position="11"/>
        <end position="454"/>
    </location>
</feature>
<dbReference type="PANTHER" id="PTHR11895">
    <property type="entry name" value="TRANSAMIDASE"/>
    <property type="match status" value="1"/>
</dbReference>
<comment type="function">
    <text evidence="7">Allows the formation of correctly charged Gln-tRNA(Gln) through the transamidation of misacylated Glu-tRNA(Gln) in the mitochondria. The reaction takes place in the presence of glutamine and ATP through an activated gamma-phospho-Glu-tRNA(Gln).</text>
</comment>
<dbReference type="InterPro" id="IPR020556">
    <property type="entry name" value="Amidase_CS"/>
</dbReference>
<dbReference type="InParanoid" id="G8JSQ8"/>
<dbReference type="GO" id="GO:0030956">
    <property type="term" value="C:glutamyl-tRNA(Gln) amidotransferase complex"/>
    <property type="evidence" value="ECO:0007669"/>
    <property type="project" value="UniProtKB-UniRule"/>
</dbReference>
<dbReference type="AlphaFoldDB" id="G8JSQ8"/>
<dbReference type="InterPro" id="IPR004412">
    <property type="entry name" value="GatA"/>
</dbReference>
<dbReference type="PANTHER" id="PTHR11895:SF7">
    <property type="entry name" value="GLUTAMYL-TRNA(GLN) AMIDOTRANSFERASE SUBUNIT A, MITOCHONDRIAL"/>
    <property type="match status" value="1"/>
</dbReference>
<dbReference type="GO" id="GO:0005739">
    <property type="term" value="C:mitochondrion"/>
    <property type="evidence" value="ECO:0007669"/>
    <property type="project" value="UniProtKB-SubCell"/>
</dbReference>
<evidence type="ECO:0000256" key="1">
    <source>
        <dbReference type="ARBA" id="ARBA00008069"/>
    </source>
</evidence>
<feature type="active site" description="Charge relay system" evidence="7">
    <location>
        <position position="126"/>
    </location>
</feature>
<dbReference type="Proteomes" id="UP000006790">
    <property type="component" value="Chromosome 4"/>
</dbReference>
<feature type="active site" description="Charge relay system" evidence="7">
    <location>
        <position position="49"/>
    </location>
</feature>
<dbReference type="FunCoup" id="G8JSQ8">
    <property type="interactions" value="332"/>
</dbReference>
<comment type="subcellular location">
    <subcellularLocation>
        <location evidence="7">Mitochondrion</location>
    </subcellularLocation>
</comment>
<dbReference type="GO" id="GO:0032543">
    <property type="term" value="P:mitochondrial translation"/>
    <property type="evidence" value="ECO:0007669"/>
    <property type="project" value="UniProtKB-UniRule"/>
</dbReference>
<dbReference type="Gene3D" id="3.90.1300.10">
    <property type="entry name" value="Amidase signature (AS) domain"/>
    <property type="match status" value="1"/>
</dbReference>
<sequence length="461" mass="50424">MSIRGSLYKLSKIDHLQEKFNIFTSINQNIKNELQPCDKPLANLLVGIKDNIVTKDLPTTCASGILEGYKSPFDATVVTLLKDAGVVVIGKTNMDEFGMGSGGTHSKFGVTYNPMFLDEKVVVGGSSSGSAAAVASDVVDFALGTDTGGSVRIPAAYTSTFGFKPSYGRLSRFGVIAYAQSLDTVGIITKDIEMIKKVFRVLDKYDAKDPTSLTDDLRSKAPSLASKTKNQLKIGIPQEFMLQNISKQVNSVLMTVIDKILEQGHEICPVSIPMIKYSLPIYYTLAPAEAASNLSRYDGIRYGYRDTEKDIYEDTLFVPTRANFGKEVKNRILLGNYNLCSGAFRNNFLKAQKLRNQLINEFDNVFSVPNILTNNKPKDDGVDLLLSLSCMTPPPTVNNFMEQDAKTPVNSYINDSFTIPMSLAGLPCISIPVKNNVGIGVQLTGQFADDECVLDAAQRFT</sequence>
<evidence type="ECO:0000256" key="3">
    <source>
        <dbReference type="ARBA" id="ARBA00022741"/>
    </source>
</evidence>
<evidence type="ECO:0000313" key="10">
    <source>
        <dbReference type="Proteomes" id="UP000006790"/>
    </source>
</evidence>
<keyword evidence="7" id="KW-0496">Mitochondrion</keyword>
<gene>
    <name evidence="7" type="primary">HER2</name>
    <name evidence="9" type="ordered locus">Ecym_4768</name>
</gene>
<comment type="subunit">
    <text evidence="7">Subunit of the heterotrimeric GatFAB amidotransferase (AdT) complex, composed of A, B and F subunits.</text>
</comment>
<keyword evidence="5 7" id="KW-0648">Protein biosynthesis</keyword>
<evidence type="ECO:0000256" key="7">
    <source>
        <dbReference type="HAMAP-Rule" id="MF_03150"/>
    </source>
</evidence>
<dbReference type="GO" id="GO:0050567">
    <property type="term" value="F:glutaminyl-tRNA synthase (glutamine-hydrolyzing) activity"/>
    <property type="evidence" value="ECO:0007669"/>
    <property type="project" value="UniProtKB-UniRule"/>
</dbReference>
<keyword evidence="4 7" id="KW-0067">ATP-binding</keyword>
<dbReference type="Pfam" id="PF01425">
    <property type="entry name" value="Amidase"/>
    <property type="match status" value="1"/>
</dbReference>
<accession>G8JSQ8</accession>
<dbReference type="PROSITE" id="PS00571">
    <property type="entry name" value="AMIDASES"/>
    <property type="match status" value="1"/>
</dbReference>
<dbReference type="GO" id="GO:0007029">
    <property type="term" value="P:endoplasmic reticulum organization"/>
    <property type="evidence" value="ECO:0007669"/>
    <property type="project" value="EnsemblFungi"/>
</dbReference>
<dbReference type="HAMAP" id="MF_00120">
    <property type="entry name" value="GatA"/>
    <property type="match status" value="1"/>
</dbReference>
<comment type="similarity">
    <text evidence="1 7">Belongs to the amidase family. GatA subfamily.</text>
</comment>
<dbReference type="EMBL" id="CP002500">
    <property type="protein sequence ID" value="AET39780.1"/>
    <property type="molecule type" value="Genomic_DNA"/>
</dbReference>
<keyword evidence="2 7" id="KW-0436">Ligase</keyword>
<evidence type="ECO:0000256" key="5">
    <source>
        <dbReference type="ARBA" id="ARBA00022917"/>
    </source>
</evidence>
<feature type="active site" description="Acyl-ester intermediate" evidence="7">
    <location>
        <position position="150"/>
    </location>
</feature>
<organism evidence="9 10">
    <name type="scientific">Eremothecium cymbalariae (strain CBS 270.75 / DBVPG 7215 / KCTC 17166 / NRRL Y-17582)</name>
    <name type="common">Yeast</name>
    <dbReference type="NCBI Taxonomy" id="931890"/>
    <lineage>
        <taxon>Eukaryota</taxon>
        <taxon>Fungi</taxon>
        <taxon>Dikarya</taxon>
        <taxon>Ascomycota</taxon>
        <taxon>Saccharomycotina</taxon>
        <taxon>Saccharomycetes</taxon>
        <taxon>Saccharomycetales</taxon>
        <taxon>Saccharomycetaceae</taxon>
        <taxon>Eremothecium</taxon>
    </lineage>
</organism>
<evidence type="ECO:0000256" key="6">
    <source>
        <dbReference type="ARBA" id="ARBA00047407"/>
    </source>
</evidence>
<protein>
    <recommendedName>
        <fullName evidence="7">Glutamyl-tRNA(Gln) amidotransferase subunit A, mitochondrial</fullName>
        <shortName evidence="7">Glu-AdT subunit A</shortName>
        <ecNumber evidence="7">6.3.5.7</ecNumber>
    </recommendedName>
</protein>
<comment type="catalytic activity">
    <reaction evidence="6 7">
        <text>L-glutamyl-tRNA(Gln) + L-glutamine + ATP + H2O = L-glutaminyl-tRNA(Gln) + L-glutamate + ADP + phosphate + H(+)</text>
        <dbReference type="Rhea" id="RHEA:17521"/>
        <dbReference type="Rhea" id="RHEA-COMP:9681"/>
        <dbReference type="Rhea" id="RHEA-COMP:9684"/>
        <dbReference type="ChEBI" id="CHEBI:15377"/>
        <dbReference type="ChEBI" id="CHEBI:15378"/>
        <dbReference type="ChEBI" id="CHEBI:29985"/>
        <dbReference type="ChEBI" id="CHEBI:30616"/>
        <dbReference type="ChEBI" id="CHEBI:43474"/>
        <dbReference type="ChEBI" id="CHEBI:58359"/>
        <dbReference type="ChEBI" id="CHEBI:78520"/>
        <dbReference type="ChEBI" id="CHEBI:78521"/>
        <dbReference type="ChEBI" id="CHEBI:456216"/>
        <dbReference type="EC" id="6.3.5.7"/>
    </reaction>
</comment>
<evidence type="ECO:0000256" key="2">
    <source>
        <dbReference type="ARBA" id="ARBA00022598"/>
    </source>
</evidence>
<dbReference type="OrthoDB" id="421993at2759"/>
<dbReference type="InterPro" id="IPR023631">
    <property type="entry name" value="Amidase_dom"/>
</dbReference>
<dbReference type="GeneID" id="11472886"/>
<evidence type="ECO:0000259" key="8">
    <source>
        <dbReference type="Pfam" id="PF01425"/>
    </source>
</evidence>
<name>G8JSQ8_ERECY</name>
<evidence type="ECO:0000313" key="9">
    <source>
        <dbReference type="EMBL" id="AET39780.1"/>
    </source>
</evidence>